<gene>
    <name evidence="6" type="ORF">CLV62_10759</name>
</gene>
<dbReference type="SUPFAM" id="SSF53850">
    <property type="entry name" value="Periplasmic binding protein-like II"/>
    <property type="match status" value="1"/>
</dbReference>
<feature type="domain" description="ABC-type glycine betaine transport system substrate-binding" evidence="5">
    <location>
        <begin position="31"/>
        <end position="262"/>
    </location>
</feature>
<evidence type="ECO:0000256" key="1">
    <source>
        <dbReference type="ARBA" id="ARBA00004236"/>
    </source>
</evidence>
<evidence type="ECO:0000256" key="4">
    <source>
        <dbReference type="ARBA" id="ARBA00023136"/>
    </source>
</evidence>
<keyword evidence="3" id="KW-1003">Cell membrane</keyword>
<comment type="caution">
    <text evidence="6">The sequence shown here is derived from an EMBL/GenBank/DDBJ whole genome shotgun (WGS) entry which is preliminary data.</text>
</comment>
<proteinExistence type="predicted"/>
<evidence type="ECO:0000313" key="7">
    <source>
        <dbReference type="Proteomes" id="UP000247973"/>
    </source>
</evidence>
<evidence type="ECO:0000256" key="3">
    <source>
        <dbReference type="ARBA" id="ARBA00022475"/>
    </source>
</evidence>
<dbReference type="GO" id="GO:0043190">
    <property type="term" value="C:ATP-binding cassette (ABC) transporter complex"/>
    <property type="evidence" value="ECO:0007669"/>
    <property type="project" value="InterPro"/>
</dbReference>
<dbReference type="GO" id="GO:0015871">
    <property type="term" value="P:choline transport"/>
    <property type="evidence" value="ECO:0007669"/>
    <property type="project" value="TreeGrafter"/>
</dbReference>
<keyword evidence="2" id="KW-0813">Transport</keyword>
<dbReference type="OrthoDB" id="9787902at2"/>
<evidence type="ECO:0000256" key="2">
    <source>
        <dbReference type="ARBA" id="ARBA00022448"/>
    </source>
</evidence>
<dbReference type="InterPro" id="IPR007210">
    <property type="entry name" value="ABC_Gly_betaine_transp_sub-bd"/>
</dbReference>
<dbReference type="PANTHER" id="PTHR47737">
    <property type="entry name" value="GLYCINE BETAINE/PROLINE BETAINE TRANSPORT SYSTEM PERMEASE PROTEIN PROW"/>
    <property type="match status" value="1"/>
</dbReference>
<dbReference type="Gene3D" id="3.40.190.100">
    <property type="entry name" value="Glycine betaine-binding periplasmic protein, domain 2"/>
    <property type="match status" value="1"/>
</dbReference>
<evidence type="ECO:0000313" key="6">
    <source>
        <dbReference type="EMBL" id="PXV65467.1"/>
    </source>
</evidence>
<comment type="subcellular location">
    <subcellularLocation>
        <location evidence="1">Cell membrane</location>
    </subcellularLocation>
</comment>
<dbReference type="GO" id="GO:0031460">
    <property type="term" value="P:glycine betaine transport"/>
    <property type="evidence" value="ECO:0007669"/>
    <property type="project" value="TreeGrafter"/>
</dbReference>
<protein>
    <submittedName>
        <fullName evidence="6">Glycine betaine/proline transport system substrate-binding protein</fullName>
    </submittedName>
</protein>
<name>A0A2V3PPS8_9BACT</name>
<dbReference type="Gene3D" id="3.10.105.10">
    <property type="entry name" value="Dipeptide-binding Protein, Domain 3"/>
    <property type="match status" value="2"/>
</dbReference>
<organism evidence="6 7">
    <name type="scientific">Dysgonomonas alginatilytica</name>
    <dbReference type="NCBI Taxonomy" id="1605892"/>
    <lineage>
        <taxon>Bacteria</taxon>
        <taxon>Pseudomonadati</taxon>
        <taxon>Bacteroidota</taxon>
        <taxon>Bacteroidia</taxon>
        <taxon>Bacteroidales</taxon>
        <taxon>Dysgonomonadaceae</taxon>
        <taxon>Dysgonomonas</taxon>
    </lineage>
</organism>
<dbReference type="Proteomes" id="UP000247973">
    <property type="component" value="Unassembled WGS sequence"/>
</dbReference>
<keyword evidence="4" id="KW-0472">Membrane</keyword>
<dbReference type="CDD" id="cd13639">
    <property type="entry name" value="PBP2_OpuAC_like"/>
    <property type="match status" value="1"/>
</dbReference>
<dbReference type="Pfam" id="PF04069">
    <property type="entry name" value="OpuAC"/>
    <property type="match status" value="1"/>
</dbReference>
<dbReference type="AlphaFoldDB" id="A0A2V3PPS8"/>
<dbReference type="GO" id="GO:0005275">
    <property type="term" value="F:amine transmembrane transporter activity"/>
    <property type="evidence" value="ECO:0007669"/>
    <property type="project" value="TreeGrafter"/>
</dbReference>
<reference evidence="6 7" key="1">
    <citation type="submission" date="2018-03" db="EMBL/GenBank/DDBJ databases">
        <title>Genomic Encyclopedia of Archaeal and Bacterial Type Strains, Phase II (KMG-II): from individual species to whole genera.</title>
        <authorList>
            <person name="Goeker M."/>
        </authorList>
    </citation>
    <scope>NUCLEOTIDE SEQUENCE [LARGE SCALE GENOMIC DNA]</scope>
    <source>
        <strain evidence="6 7">DSM 100214</strain>
    </source>
</reference>
<accession>A0A2V3PPS8</accession>
<dbReference type="RefSeq" id="WP_110310196.1">
    <property type="nucleotide sequence ID" value="NZ_QICL01000007.1"/>
</dbReference>
<dbReference type="EMBL" id="QICL01000007">
    <property type="protein sequence ID" value="PXV65467.1"/>
    <property type="molecule type" value="Genomic_DNA"/>
</dbReference>
<dbReference type="PANTHER" id="PTHR47737:SF1">
    <property type="entry name" value="GLYCINE BETAINE_PROLINE BETAINE TRANSPORT SYSTEM PERMEASE PROTEIN PROW"/>
    <property type="match status" value="1"/>
</dbReference>
<keyword evidence="7" id="KW-1185">Reference proteome</keyword>
<evidence type="ECO:0000259" key="5">
    <source>
        <dbReference type="Pfam" id="PF04069"/>
    </source>
</evidence>
<dbReference type="GO" id="GO:0015226">
    <property type="term" value="F:carnitine transmembrane transporter activity"/>
    <property type="evidence" value="ECO:0007669"/>
    <property type="project" value="TreeGrafter"/>
</dbReference>
<sequence length="285" mass="32596">MKKNILFILLACLIVMPSCQRIKKQDVLLLYPNWAEGIAITNLAQIILEEKGYTVTIKRLELGPIYASLSRGDADVCMDTWLPNTHKDYWIKYGNKLEILGTMFDDGITGLVVPTYVDINSIEELNANKDKFNGKIYGIASGAGIYRTTEDAIKEYNLELTQISSSETSMITALKKAIAHKEWVVITGWKPHFMWAEYDLKPLKDPKNIYPKDEIKIIARKGFSTDKPELAKFFTNFSMDEKMLNELMSDVLKDNDPTIGARIFYDKHKELLQSWVVKKETAKQL</sequence>